<evidence type="ECO:0000313" key="2">
    <source>
        <dbReference type="EMBL" id="GES15444.1"/>
    </source>
</evidence>
<evidence type="ECO:0000313" key="3">
    <source>
        <dbReference type="Proteomes" id="UP000331127"/>
    </source>
</evidence>
<keyword evidence="3" id="KW-1185">Reference proteome</keyword>
<feature type="region of interest" description="Disordered" evidence="1">
    <location>
        <begin position="29"/>
        <end position="140"/>
    </location>
</feature>
<organism evidence="2 3">
    <name type="scientific">Acrocarpospora macrocephala</name>
    <dbReference type="NCBI Taxonomy" id="150177"/>
    <lineage>
        <taxon>Bacteria</taxon>
        <taxon>Bacillati</taxon>
        <taxon>Actinomycetota</taxon>
        <taxon>Actinomycetes</taxon>
        <taxon>Streptosporangiales</taxon>
        <taxon>Streptosporangiaceae</taxon>
        <taxon>Acrocarpospora</taxon>
    </lineage>
</organism>
<name>A0A5M3X2U9_9ACTN</name>
<feature type="compositionally biased region" description="Pro residues" evidence="1">
    <location>
        <begin position="61"/>
        <end position="70"/>
    </location>
</feature>
<feature type="compositionally biased region" description="Low complexity" evidence="1">
    <location>
        <begin position="71"/>
        <end position="80"/>
    </location>
</feature>
<dbReference type="Proteomes" id="UP000331127">
    <property type="component" value="Unassembled WGS sequence"/>
</dbReference>
<proteinExistence type="predicted"/>
<protein>
    <submittedName>
        <fullName evidence="2">Uncharacterized protein</fullName>
    </submittedName>
</protein>
<dbReference type="AlphaFoldDB" id="A0A5M3X2U9"/>
<sequence length="161" mass="16827">MLATAGATTVLATAGLGVWLAINIEETSGPSQTPFTAQTPSQNALPHSGGPVPPNDHQTSTPPPISPLPTLPEALTNLGPLAGGLLGSRPLPLPTLKPPPTAPNPTKSKISLPPRPLSPSKTRPAKPKPNKPTTRIPDPCATFHDIRRDYCYEVLHDITGQ</sequence>
<accession>A0A5M3X2U9</accession>
<dbReference type="EMBL" id="BLAE01000076">
    <property type="protein sequence ID" value="GES15444.1"/>
    <property type="molecule type" value="Genomic_DNA"/>
</dbReference>
<gene>
    <name evidence="2" type="ORF">Amac_090410</name>
</gene>
<feature type="compositionally biased region" description="Polar residues" evidence="1">
    <location>
        <begin position="29"/>
        <end position="45"/>
    </location>
</feature>
<comment type="caution">
    <text evidence="2">The sequence shown here is derived from an EMBL/GenBank/DDBJ whole genome shotgun (WGS) entry which is preliminary data.</text>
</comment>
<evidence type="ECO:0000256" key="1">
    <source>
        <dbReference type="SAM" id="MobiDB-lite"/>
    </source>
</evidence>
<reference evidence="2 3" key="1">
    <citation type="submission" date="2019-10" db="EMBL/GenBank/DDBJ databases">
        <title>Whole genome shotgun sequence of Acrocarpospora macrocephala NBRC 16266.</title>
        <authorList>
            <person name="Ichikawa N."/>
            <person name="Kimura A."/>
            <person name="Kitahashi Y."/>
            <person name="Komaki H."/>
            <person name="Oguchi A."/>
        </authorList>
    </citation>
    <scope>NUCLEOTIDE SEQUENCE [LARGE SCALE GENOMIC DNA]</scope>
    <source>
        <strain evidence="2 3">NBRC 16266</strain>
    </source>
</reference>
<feature type="compositionally biased region" description="Pro residues" evidence="1">
    <location>
        <begin position="91"/>
        <end position="103"/>
    </location>
</feature>